<organism evidence="9 10">
    <name type="scientific">Jeotgalibacillus terrae</name>
    <dbReference type="NCBI Taxonomy" id="587735"/>
    <lineage>
        <taxon>Bacteria</taxon>
        <taxon>Bacillati</taxon>
        <taxon>Bacillota</taxon>
        <taxon>Bacilli</taxon>
        <taxon>Bacillales</taxon>
        <taxon>Caryophanaceae</taxon>
        <taxon>Jeotgalibacillus</taxon>
    </lineage>
</organism>
<protein>
    <submittedName>
        <fullName evidence="9">S8 family serine peptidase</fullName>
    </submittedName>
</protein>
<evidence type="ECO:0000256" key="3">
    <source>
        <dbReference type="ARBA" id="ARBA00022723"/>
    </source>
</evidence>
<name>A0ABW5ZBT9_9BACL</name>
<accession>A0ABW5ZBT9</accession>
<dbReference type="PROSITE" id="PS00137">
    <property type="entry name" value="SUBTILASE_HIS"/>
    <property type="match status" value="1"/>
</dbReference>
<keyword evidence="4 6" id="KW-0378">Hydrolase</keyword>
<dbReference type="Pfam" id="PF00082">
    <property type="entry name" value="Peptidase_S8"/>
    <property type="match status" value="1"/>
</dbReference>
<dbReference type="InterPro" id="IPR000209">
    <property type="entry name" value="Peptidase_S8/S53_dom"/>
</dbReference>
<feature type="domain" description="SLH" evidence="8">
    <location>
        <begin position="693"/>
        <end position="745"/>
    </location>
</feature>
<dbReference type="Proteomes" id="UP001597561">
    <property type="component" value="Unassembled WGS sequence"/>
</dbReference>
<evidence type="ECO:0000256" key="2">
    <source>
        <dbReference type="ARBA" id="ARBA00022670"/>
    </source>
</evidence>
<dbReference type="InterPro" id="IPR015500">
    <property type="entry name" value="Peptidase_S8_subtilisin-rel"/>
</dbReference>
<dbReference type="RefSeq" id="WP_204728084.1">
    <property type="nucleotide sequence ID" value="NZ_JAFBDK010000002.1"/>
</dbReference>
<dbReference type="InterPro" id="IPR001119">
    <property type="entry name" value="SLH_dom"/>
</dbReference>
<dbReference type="PROSITE" id="PS00136">
    <property type="entry name" value="SUBTILASE_ASP"/>
    <property type="match status" value="1"/>
</dbReference>
<sequence>MKHICSFLLLLIPFVFIGSEVSGKQLEGEFLIEFESEDGRQLIREAGGEIISYYENFNLAEARLSVSAYESLRQSELIHHIERNIEISLDEQFVEWGPMMIQAPSLWESDLTGRGVKIGIIDSGIAAHNDLRIAGGASFVNYTSSYRDDNGHGTHVAGIASALDNQIGIKGIASGADVYALKAFDHTGTGTLSSMIAALDWAVKNEIDIVNMSLGSEYDSSAARRAIQQAEAEGVLMIASSGNNGQKSGHEVSYPAAYPETIAVGAVDRNRNYASFSSIGPAVDLAAPGTDIGSTYLNDRYVRMSGTSMAAPYVTGAAALLMERYPAADSKWIKEQLLEATVDLGLKGRDIYYGEGLLQLQELTGLTAPDQVKVIEGPAVIEGFVGEAQQVNATALLENGEALDLAKSDQAVWMSSNEEVAEVDRGEVYFKEAGMAEITVTYQGKTHSFSLTVLPVLSVEGPLSGTIGENLVPQIMVKTAINESRVLASDEGKWVLSDDQSLVINRDGSISLIRAGAYDLTITFMGSEITVPILIKGELRAASLIQGKPGDTFLPDIRYYISNDQFENVRLDEVSAEMQDPAIATIQDGVIQFQQSGSTVLELTYKGINVSIPIIVDEVRAEQPVADILTSDFKDVSSDYWASEQIMSLVNEGIIKGYSDSTFRPEQSIKRSHVALLLSRVIDLPVIQKSAAYQDVPESYLYYDEIMSMQQAGVFAKTPDFKPEAALTRAQMAKILVLSFGLEGQTDPGFEDIPSDHWAAEYIKILYHNGVTTGSNGQFRPNDPVTRAQYAVFLGRVLR</sequence>
<dbReference type="PRINTS" id="PR00723">
    <property type="entry name" value="SUBTILISIN"/>
</dbReference>
<dbReference type="InterPro" id="IPR022398">
    <property type="entry name" value="Peptidase_S8_His-AS"/>
</dbReference>
<keyword evidence="3" id="KW-0479">Metal-binding</keyword>
<dbReference type="EMBL" id="JBHUPG010000001">
    <property type="protein sequence ID" value="MFD2910364.1"/>
    <property type="molecule type" value="Genomic_DNA"/>
</dbReference>
<reference evidence="10" key="1">
    <citation type="journal article" date="2019" name="Int. J. Syst. Evol. Microbiol.">
        <title>The Global Catalogue of Microorganisms (GCM) 10K type strain sequencing project: providing services to taxonomists for standard genome sequencing and annotation.</title>
        <authorList>
            <consortium name="The Broad Institute Genomics Platform"/>
            <consortium name="The Broad Institute Genome Sequencing Center for Infectious Disease"/>
            <person name="Wu L."/>
            <person name="Ma J."/>
        </authorList>
    </citation>
    <scope>NUCLEOTIDE SEQUENCE [LARGE SCALE GENOMIC DNA]</scope>
    <source>
        <strain evidence="10">KCTC 13528</strain>
    </source>
</reference>
<evidence type="ECO:0000313" key="10">
    <source>
        <dbReference type="Proteomes" id="UP001597561"/>
    </source>
</evidence>
<evidence type="ECO:0000256" key="7">
    <source>
        <dbReference type="RuleBase" id="RU003355"/>
    </source>
</evidence>
<keyword evidence="5 6" id="KW-0720">Serine protease</keyword>
<dbReference type="SUPFAM" id="SSF52743">
    <property type="entry name" value="Subtilisin-like"/>
    <property type="match status" value="1"/>
</dbReference>
<dbReference type="InterPro" id="IPR034202">
    <property type="entry name" value="Subtilisin_Carlsberg-like"/>
</dbReference>
<dbReference type="InterPro" id="IPR036852">
    <property type="entry name" value="Peptidase_S8/S53_dom_sf"/>
</dbReference>
<keyword evidence="10" id="KW-1185">Reference proteome</keyword>
<evidence type="ECO:0000256" key="1">
    <source>
        <dbReference type="ARBA" id="ARBA00011073"/>
    </source>
</evidence>
<dbReference type="PANTHER" id="PTHR43806">
    <property type="entry name" value="PEPTIDASE S8"/>
    <property type="match status" value="1"/>
</dbReference>
<dbReference type="PROSITE" id="PS51892">
    <property type="entry name" value="SUBTILASE"/>
    <property type="match status" value="1"/>
</dbReference>
<evidence type="ECO:0000259" key="8">
    <source>
        <dbReference type="PROSITE" id="PS51272"/>
    </source>
</evidence>
<feature type="active site" description="Charge relay system" evidence="6">
    <location>
        <position position="308"/>
    </location>
</feature>
<feature type="domain" description="SLH" evidence="8">
    <location>
        <begin position="629"/>
        <end position="692"/>
    </location>
</feature>
<evidence type="ECO:0000256" key="4">
    <source>
        <dbReference type="ARBA" id="ARBA00022801"/>
    </source>
</evidence>
<dbReference type="InterPro" id="IPR023828">
    <property type="entry name" value="Peptidase_S8_Ser-AS"/>
</dbReference>
<dbReference type="SUPFAM" id="SSF49373">
    <property type="entry name" value="Invasin/intimin cell-adhesion fragments"/>
    <property type="match status" value="1"/>
</dbReference>
<feature type="active site" description="Charge relay system" evidence="6">
    <location>
        <position position="122"/>
    </location>
</feature>
<dbReference type="Pfam" id="PF00395">
    <property type="entry name" value="SLH"/>
    <property type="match status" value="3"/>
</dbReference>
<dbReference type="PROSITE" id="PS51272">
    <property type="entry name" value="SLH"/>
    <property type="match status" value="3"/>
</dbReference>
<dbReference type="InterPro" id="IPR008964">
    <property type="entry name" value="Invasin/intimin_cell_adhesion"/>
</dbReference>
<evidence type="ECO:0000256" key="5">
    <source>
        <dbReference type="ARBA" id="ARBA00022825"/>
    </source>
</evidence>
<dbReference type="CDD" id="cd07477">
    <property type="entry name" value="Peptidases_S8_Subtilisin_subset"/>
    <property type="match status" value="1"/>
</dbReference>
<feature type="domain" description="SLH" evidence="8">
    <location>
        <begin position="746"/>
        <end position="799"/>
    </location>
</feature>
<dbReference type="InterPro" id="IPR050131">
    <property type="entry name" value="Peptidase_S8_subtilisin-like"/>
</dbReference>
<evidence type="ECO:0000313" key="9">
    <source>
        <dbReference type="EMBL" id="MFD2910364.1"/>
    </source>
</evidence>
<comment type="similarity">
    <text evidence="1 6 7">Belongs to the peptidase S8 family.</text>
</comment>
<dbReference type="Gene3D" id="2.60.40.1080">
    <property type="match status" value="1"/>
</dbReference>
<keyword evidence="2 6" id="KW-0645">Protease</keyword>
<dbReference type="Gene3D" id="3.40.50.200">
    <property type="entry name" value="Peptidase S8/S53 domain"/>
    <property type="match status" value="1"/>
</dbReference>
<gene>
    <name evidence="9" type="ORF">ACFS5P_00595</name>
</gene>
<proteinExistence type="inferred from homology"/>
<dbReference type="InterPro" id="IPR023827">
    <property type="entry name" value="Peptidase_S8_Asp-AS"/>
</dbReference>
<feature type="active site" description="Charge relay system" evidence="6">
    <location>
        <position position="152"/>
    </location>
</feature>
<dbReference type="PANTHER" id="PTHR43806:SF11">
    <property type="entry name" value="CEREVISIN-RELATED"/>
    <property type="match status" value="1"/>
</dbReference>
<evidence type="ECO:0000256" key="6">
    <source>
        <dbReference type="PROSITE-ProRule" id="PRU01240"/>
    </source>
</evidence>
<comment type="caution">
    <text evidence="9">The sequence shown here is derived from an EMBL/GenBank/DDBJ whole genome shotgun (WGS) entry which is preliminary data.</text>
</comment>
<dbReference type="PROSITE" id="PS00138">
    <property type="entry name" value="SUBTILASE_SER"/>
    <property type="match status" value="1"/>
</dbReference>